<dbReference type="SMART" id="SM00854">
    <property type="entry name" value="PGA_cap"/>
    <property type="match status" value="1"/>
</dbReference>
<dbReference type="InterPro" id="IPR052169">
    <property type="entry name" value="CW_Biosynth-Accessory"/>
</dbReference>
<dbReference type="SUPFAM" id="SSF48452">
    <property type="entry name" value="TPR-like"/>
    <property type="match status" value="1"/>
</dbReference>
<evidence type="ECO:0000256" key="2">
    <source>
        <dbReference type="SAM" id="MobiDB-lite"/>
    </source>
</evidence>
<feature type="region of interest" description="Disordered" evidence="2">
    <location>
        <begin position="667"/>
        <end position="689"/>
    </location>
</feature>
<comment type="similarity">
    <text evidence="1">Belongs to the CapA family.</text>
</comment>
<evidence type="ECO:0000313" key="5">
    <source>
        <dbReference type="Proteomes" id="UP000518300"/>
    </source>
</evidence>
<dbReference type="RefSeq" id="WP_169346935.1">
    <property type="nucleotide sequence ID" value="NZ_JABBJJ010000106.1"/>
</dbReference>
<proteinExistence type="inferred from homology"/>
<dbReference type="AlphaFoldDB" id="A0A848LIW6"/>
<accession>A0A848LIW6</accession>
<dbReference type="PANTHER" id="PTHR33393">
    <property type="entry name" value="POLYGLUTAMINE SYNTHESIS ACCESSORY PROTEIN RV0574C-RELATED"/>
    <property type="match status" value="1"/>
</dbReference>
<dbReference type="CDD" id="cd07381">
    <property type="entry name" value="MPP_CapA"/>
    <property type="match status" value="1"/>
</dbReference>
<reference evidence="4 5" key="1">
    <citation type="submission" date="2020-04" db="EMBL/GenBank/DDBJ databases">
        <title>Draft genome of Pyxidicoccus fallax type strain.</title>
        <authorList>
            <person name="Whitworth D.E."/>
        </authorList>
    </citation>
    <scope>NUCLEOTIDE SEQUENCE [LARGE SCALE GENOMIC DNA]</scope>
    <source>
        <strain evidence="4 5">DSM 14698</strain>
    </source>
</reference>
<feature type="compositionally biased region" description="Polar residues" evidence="2">
    <location>
        <begin position="339"/>
        <end position="354"/>
    </location>
</feature>
<evidence type="ECO:0000259" key="3">
    <source>
        <dbReference type="SMART" id="SM00854"/>
    </source>
</evidence>
<name>A0A848LIW6_9BACT</name>
<dbReference type="EMBL" id="JABBJJ010000106">
    <property type="protein sequence ID" value="NMO17654.1"/>
    <property type="molecule type" value="Genomic_DNA"/>
</dbReference>
<dbReference type="Proteomes" id="UP000518300">
    <property type="component" value="Unassembled WGS sequence"/>
</dbReference>
<keyword evidence="5" id="KW-1185">Reference proteome</keyword>
<dbReference type="InterPro" id="IPR029052">
    <property type="entry name" value="Metallo-depent_PP-like"/>
</dbReference>
<dbReference type="Pfam" id="PF09587">
    <property type="entry name" value="PGA_cap"/>
    <property type="match status" value="1"/>
</dbReference>
<dbReference type="InterPro" id="IPR011990">
    <property type="entry name" value="TPR-like_helical_dom_sf"/>
</dbReference>
<dbReference type="Gene3D" id="1.25.40.10">
    <property type="entry name" value="Tetratricopeptide repeat domain"/>
    <property type="match status" value="1"/>
</dbReference>
<dbReference type="Gene3D" id="3.60.21.10">
    <property type="match status" value="1"/>
</dbReference>
<organism evidence="4 5">
    <name type="scientific">Pyxidicoccus fallax</name>
    <dbReference type="NCBI Taxonomy" id="394095"/>
    <lineage>
        <taxon>Bacteria</taxon>
        <taxon>Pseudomonadati</taxon>
        <taxon>Myxococcota</taxon>
        <taxon>Myxococcia</taxon>
        <taxon>Myxococcales</taxon>
        <taxon>Cystobacterineae</taxon>
        <taxon>Myxococcaceae</taxon>
        <taxon>Pyxidicoccus</taxon>
    </lineage>
</organism>
<comment type="caution">
    <text evidence="4">The sequence shown here is derived from an EMBL/GenBank/DDBJ whole genome shotgun (WGS) entry which is preliminary data.</text>
</comment>
<dbReference type="SUPFAM" id="SSF56300">
    <property type="entry name" value="Metallo-dependent phosphatases"/>
    <property type="match status" value="1"/>
</dbReference>
<feature type="domain" description="Capsule synthesis protein CapA" evidence="3">
    <location>
        <begin position="365"/>
        <end position="605"/>
    </location>
</feature>
<evidence type="ECO:0000256" key="1">
    <source>
        <dbReference type="ARBA" id="ARBA00005662"/>
    </source>
</evidence>
<dbReference type="InterPro" id="IPR019079">
    <property type="entry name" value="Capsule_synth_CapA"/>
</dbReference>
<gene>
    <name evidence="4" type="ORF">HG543_22765</name>
</gene>
<sequence>MASSVFLMLALATTPGASPAREPAPAHSTSRSAELLSAAGSASVKAALGDDARARSAELLSTAGSASVRAVLREDAGARSTVAGASIAGDGAVRAVLREDAGSRPGVAGTSIAGDGAVRAVLREDAGSRPGVAGTSIAGDGAVRTVLREDAGARPGVAGATLAGDGSVKAVAEDLARARIASAAVLAGDGSVKAAVRDDARAEATIVPVTATSEAAAPAQGTPDISDLGRAAARAGAGALRAAATALRSNSNAPAVADADASYARGMEALKAKDTRTAITELSACVQAAPSRVDCRWELGWAYQVEGRWADALTQWTEVKKLAPDHPDLETALAQAQGQVSLQEKLSRAPQASNRPPPPPGAKVRLRAVGDVMLGTTVPEGHLPPDGPASVIAGVRPLLEDADVTFINLEGPLCDNGETKKCRSKGNCYAFRSPTSYGQVLKEAGVDVASTANNHSGDFGELCRRETEATLDALGIPWSGPPGSVATVERNGLRIGVVAFHTSPSCNHLNNLATATALVSAAAAEHDLVVVSFHGGAEGSKALHVPQGREMFFGEDRGDLRTFTRAVVDAGAHLVLGHGPHVARGMEFYKGRLIAYSMGNFATYGRFTLSGAQGLGMVLEVELNGDGSFGSARILPTKQVDKGIAVPDPTGAVIKLVRGLTAEDFPETGARISEDGAVKPAGKGPVSAR</sequence>
<feature type="region of interest" description="Disordered" evidence="2">
    <location>
        <begin position="339"/>
        <end position="363"/>
    </location>
</feature>
<protein>
    <submittedName>
        <fullName evidence="4">CapA family protein</fullName>
    </submittedName>
</protein>
<dbReference type="PANTHER" id="PTHR33393:SF11">
    <property type="entry name" value="POLYGLUTAMINE SYNTHESIS ACCESSORY PROTEIN RV0574C-RELATED"/>
    <property type="match status" value="1"/>
</dbReference>
<evidence type="ECO:0000313" key="4">
    <source>
        <dbReference type="EMBL" id="NMO17654.1"/>
    </source>
</evidence>